<dbReference type="SUPFAM" id="SSF53448">
    <property type="entry name" value="Nucleotide-diphospho-sugar transferases"/>
    <property type="match status" value="1"/>
</dbReference>
<reference evidence="5" key="2">
    <citation type="journal article" date="2021" name="PeerJ">
        <title>Extensive microbial diversity within the chicken gut microbiome revealed by metagenomics and culture.</title>
        <authorList>
            <person name="Gilroy R."/>
            <person name="Ravi A."/>
            <person name="Getino M."/>
            <person name="Pursley I."/>
            <person name="Horton D.L."/>
            <person name="Alikhan N.F."/>
            <person name="Baker D."/>
            <person name="Gharbi K."/>
            <person name="Hall N."/>
            <person name="Watson M."/>
            <person name="Adriaenssens E.M."/>
            <person name="Foster-Nyarko E."/>
            <person name="Jarju S."/>
            <person name="Secka A."/>
            <person name="Antonio M."/>
            <person name="Oren A."/>
            <person name="Chaudhuri R.R."/>
            <person name="La Ragione R."/>
            <person name="Hildebrand F."/>
            <person name="Pallen M.J."/>
        </authorList>
    </citation>
    <scope>NUCLEOTIDE SEQUENCE</scope>
    <source>
        <strain evidence="5">ChiW13-3771</strain>
    </source>
</reference>
<evidence type="ECO:0000256" key="2">
    <source>
        <dbReference type="ARBA" id="ARBA00022679"/>
    </source>
</evidence>
<keyword evidence="2" id="KW-0808">Transferase</keyword>
<dbReference type="CDD" id="cd00761">
    <property type="entry name" value="Glyco_tranf_GTA_type"/>
    <property type="match status" value="1"/>
</dbReference>
<evidence type="ECO:0000259" key="4">
    <source>
        <dbReference type="Pfam" id="PF00535"/>
    </source>
</evidence>
<gene>
    <name evidence="5" type="ORF">IAC96_08380</name>
</gene>
<evidence type="ECO:0000256" key="3">
    <source>
        <dbReference type="SAM" id="Phobius"/>
    </source>
</evidence>
<sequence>MIGISIIVPVYNVENYLADCLDSLLKQTYKNIEIIVINDGSPDRSQKIIDQYAKKDSRIVPLIKENGGLSDTRNFGIKHARGKYIGFIDGDDYVEPDMCEKMYKKAIKENSDIVECNLFHNYPDKFDVEIGKKIYDPHEMIRMGRSVAWNKLYKREWLKSCDVWFTVGILNEDVEFYIKLVPFIHKISYVKEAGVHYVFRRESLMNNSTSKVLDIFKVFENIEDYYREKNIYQKYQADIEYLAIRIILCNTMIRLSKIKDKKERKWAFRENWRKLNEMFPDWKKNLYLKMGKTKKEYYMKIMNPIFYWISANIFTILFWIQCKKNQINYNTIRNMRKKNVN</sequence>
<keyword evidence="3" id="KW-0812">Transmembrane</keyword>
<comment type="caution">
    <text evidence="5">The sequence shown here is derived from an EMBL/GenBank/DDBJ whole genome shotgun (WGS) entry which is preliminary data.</text>
</comment>
<dbReference type="GO" id="GO:0016757">
    <property type="term" value="F:glycosyltransferase activity"/>
    <property type="evidence" value="ECO:0007669"/>
    <property type="project" value="UniProtKB-KW"/>
</dbReference>
<reference evidence="5" key="1">
    <citation type="submission" date="2020-10" db="EMBL/GenBank/DDBJ databases">
        <authorList>
            <person name="Gilroy R."/>
        </authorList>
    </citation>
    <scope>NUCLEOTIDE SEQUENCE</scope>
    <source>
        <strain evidence="5">ChiW13-3771</strain>
    </source>
</reference>
<proteinExistence type="predicted"/>
<keyword evidence="3" id="KW-0472">Membrane</keyword>
<dbReference type="Gene3D" id="3.90.550.10">
    <property type="entry name" value="Spore Coat Polysaccharide Biosynthesis Protein SpsA, Chain A"/>
    <property type="match status" value="1"/>
</dbReference>
<name>A0A9D1JDF1_9FIRM</name>
<dbReference type="AlphaFoldDB" id="A0A9D1JDF1"/>
<feature type="domain" description="Glycosyltransferase 2-like" evidence="4">
    <location>
        <begin position="5"/>
        <end position="134"/>
    </location>
</feature>
<dbReference type="Proteomes" id="UP000824201">
    <property type="component" value="Unassembled WGS sequence"/>
</dbReference>
<protein>
    <submittedName>
        <fullName evidence="5">Glycosyltransferase family 2 protein</fullName>
    </submittedName>
</protein>
<evidence type="ECO:0000313" key="6">
    <source>
        <dbReference type="Proteomes" id="UP000824201"/>
    </source>
</evidence>
<dbReference type="InterPro" id="IPR029044">
    <property type="entry name" value="Nucleotide-diphossugar_trans"/>
</dbReference>
<keyword evidence="1" id="KW-0328">Glycosyltransferase</keyword>
<dbReference type="PANTHER" id="PTHR22916">
    <property type="entry name" value="GLYCOSYLTRANSFERASE"/>
    <property type="match status" value="1"/>
</dbReference>
<keyword evidence="3" id="KW-1133">Transmembrane helix</keyword>
<dbReference type="EMBL" id="DVHN01000105">
    <property type="protein sequence ID" value="HIR88949.1"/>
    <property type="molecule type" value="Genomic_DNA"/>
</dbReference>
<feature type="transmembrane region" description="Helical" evidence="3">
    <location>
        <begin position="297"/>
        <end position="320"/>
    </location>
</feature>
<dbReference type="Pfam" id="PF00535">
    <property type="entry name" value="Glycos_transf_2"/>
    <property type="match status" value="1"/>
</dbReference>
<accession>A0A9D1JDF1</accession>
<dbReference type="PANTHER" id="PTHR22916:SF51">
    <property type="entry name" value="GLYCOSYLTRANSFERASE EPSH-RELATED"/>
    <property type="match status" value="1"/>
</dbReference>
<evidence type="ECO:0000256" key="1">
    <source>
        <dbReference type="ARBA" id="ARBA00022676"/>
    </source>
</evidence>
<evidence type="ECO:0000313" key="5">
    <source>
        <dbReference type="EMBL" id="HIR88949.1"/>
    </source>
</evidence>
<organism evidence="5 6">
    <name type="scientific">Candidatus Fimimorpha faecalis</name>
    <dbReference type="NCBI Taxonomy" id="2840824"/>
    <lineage>
        <taxon>Bacteria</taxon>
        <taxon>Bacillati</taxon>
        <taxon>Bacillota</taxon>
        <taxon>Clostridia</taxon>
        <taxon>Eubacteriales</taxon>
        <taxon>Candidatus Fimimorpha</taxon>
    </lineage>
</organism>
<dbReference type="InterPro" id="IPR001173">
    <property type="entry name" value="Glyco_trans_2-like"/>
</dbReference>